<protein>
    <submittedName>
        <fullName evidence="1">ATP-dependent Clp protease proteolytic subunit</fullName>
    </submittedName>
</protein>
<dbReference type="GO" id="GO:0008233">
    <property type="term" value="F:peptidase activity"/>
    <property type="evidence" value="ECO:0007669"/>
    <property type="project" value="UniProtKB-KW"/>
</dbReference>
<dbReference type="KEGG" id="fbm:MQE35_05575"/>
<dbReference type="PANTHER" id="PTHR35984:SF1">
    <property type="entry name" value="PERIPLASMIC SERINE PROTEASE"/>
    <property type="match status" value="1"/>
</dbReference>
<keyword evidence="1" id="KW-0378">Hydrolase</keyword>
<dbReference type="InterPro" id="IPR002825">
    <property type="entry name" value="Pept_S49_ser-pept_pro"/>
</dbReference>
<gene>
    <name evidence="1" type="ORF">MQE35_05575</name>
</gene>
<dbReference type="RefSeq" id="WP_255845378.1">
    <property type="nucleotide sequence ID" value="NZ_CP094358.1"/>
</dbReference>
<dbReference type="Pfam" id="PF01972">
    <property type="entry name" value="SDH_protease"/>
    <property type="match status" value="1"/>
</dbReference>
<reference evidence="1" key="1">
    <citation type="submission" date="2022-03" db="EMBL/GenBank/DDBJ databases">
        <title>Description of Abyssus ytuae gen. nov., sp. nov., a novel member of the family Flavobacteriaceae isolated from the sediment of Mariana Trench.</title>
        <authorList>
            <person name="Zhang J."/>
            <person name="Xu X."/>
        </authorList>
    </citation>
    <scope>NUCLEOTIDE SEQUENCE</scope>
    <source>
        <strain evidence="1">MT3330</strain>
    </source>
</reference>
<dbReference type="GO" id="GO:0016020">
    <property type="term" value="C:membrane"/>
    <property type="evidence" value="ECO:0007669"/>
    <property type="project" value="InterPro"/>
</dbReference>
<dbReference type="PANTHER" id="PTHR35984">
    <property type="entry name" value="PERIPLASMIC SERINE PROTEASE"/>
    <property type="match status" value="1"/>
</dbReference>
<dbReference type="Proteomes" id="UP000831290">
    <property type="component" value="Chromosome"/>
</dbReference>
<dbReference type="Gene3D" id="3.90.226.10">
    <property type="entry name" value="2-enoyl-CoA Hydratase, Chain A, domain 1"/>
    <property type="match status" value="1"/>
</dbReference>
<dbReference type="SUPFAM" id="SSF52096">
    <property type="entry name" value="ClpP/crotonase"/>
    <property type="match status" value="1"/>
</dbReference>
<dbReference type="InterPro" id="IPR029045">
    <property type="entry name" value="ClpP/crotonase-like_dom_sf"/>
</dbReference>
<keyword evidence="2" id="KW-1185">Reference proteome</keyword>
<proteinExistence type="predicted"/>
<name>A0A9E7CTV2_9FLAO</name>
<dbReference type="EMBL" id="CP094358">
    <property type="protein sequence ID" value="UOB18761.1"/>
    <property type="molecule type" value="Genomic_DNA"/>
</dbReference>
<keyword evidence="1" id="KW-0645">Protease</keyword>
<organism evidence="1 2">
    <name type="scientific">Abyssalbus ytuae</name>
    <dbReference type="NCBI Taxonomy" id="2926907"/>
    <lineage>
        <taxon>Bacteria</taxon>
        <taxon>Pseudomonadati</taxon>
        <taxon>Bacteroidota</taxon>
        <taxon>Flavobacteriia</taxon>
        <taxon>Flavobacteriales</taxon>
        <taxon>Flavobacteriaceae</taxon>
        <taxon>Abyssalbus</taxon>
    </lineage>
</organism>
<evidence type="ECO:0000313" key="1">
    <source>
        <dbReference type="EMBL" id="UOB18761.1"/>
    </source>
</evidence>
<sequence length="303" mass="34161">MPNWNEVILEIQQEQQKNPHVNPLDTVRRKYLKSVSKITGRNTIAYYSGWLQKPQVAGTAVNDKDKSGFMLAINKLDRAKGLDLILHTPGGDIAATESLVDYLYSMYDKDIRVIVPQISMSAGTMIALSAKEIVMGKHSNLGPIDPQMGGLACQAVLDEFKQAKEDIKQNPQSASLWQVIISKYHPTFLGACKQAIEWSEKMVFDWLENNMCKGDKNKVQKIIDTFANHKIQKSHSRHISKKECIDVGLTIINLEDNQDLQDAVLTTHHAFMHTFLNTYCVKIIENHNGVAYIEQAVQPQNSK</sequence>
<evidence type="ECO:0000313" key="2">
    <source>
        <dbReference type="Proteomes" id="UP000831290"/>
    </source>
</evidence>
<accession>A0A9E7CTV2</accession>
<dbReference type="GO" id="GO:0006508">
    <property type="term" value="P:proteolysis"/>
    <property type="evidence" value="ECO:0007669"/>
    <property type="project" value="UniProtKB-KW"/>
</dbReference>
<dbReference type="AlphaFoldDB" id="A0A9E7CTV2"/>